<keyword evidence="8" id="KW-0418">Kinase</keyword>
<comment type="subcellular location">
    <subcellularLocation>
        <location evidence="1">Nucleus</location>
        <location evidence="1">Nucleolus</location>
    </subcellularLocation>
</comment>
<feature type="region of interest" description="Disordered" evidence="12">
    <location>
        <begin position="55"/>
        <end position="88"/>
    </location>
</feature>
<feature type="region of interest" description="Disordered" evidence="12">
    <location>
        <begin position="102"/>
        <end position="183"/>
    </location>
</feature>
<keyword evidence="17" id="KW-1185">Reference proteome</keyword>
<feature type="compositionally biased region" description="Polar residues" evidence="12">
    <location>
        <begin position="722"/>
        <end position="736"/>
    </location>
</feature>
<evidence type="ECO:0000256" key="7">
    <source>
        <dbReference type="ARBA" id="ARBA00022741"/>
    </source>
</evidence>
<reference evidence="16" key="1">
    <citation type="journal article" date="2022" name="IScience">
        <title>Evolution of zygomycete secretomes and the origins of terrestrial fungal ecologies.</title>
        <authorList>
            <person name="Chang Y."/>
            <person name="Wang Y."/>
            <person name="Mondo S."/>
            <person name="Ahrendt S."/>
            <person name="Andreopoulos W."/>
            <person name="Barry K."/>
            <person name="Beard J."/>
            <person name="Benny G.L."/>
            <person name="Blankenship S."/>
            <person name="Bonito G."/>
            <person name="Cuomo C."/>
            <person name="Desiro A."/>
            <person name="Gervers K.A."/>
            <person name="Hundley H."/>
            <person name="Kuo A."/>
            <person name="LaButti K."/>
            <person name="Lang B.F."/>
            <person name="Lipzen A."/>
            <person name="O'Donnell K."/>
            <person name="Pangilinan J."/>
            <person name="Reynolds N."/>
            <person name="Sandor L."/>
            <person name="Smith M.E."/>
            <person name="Tsang A."/>
            <person name="Grigoriev I.V."/>
            <person name="Stajich J.E."/>
            <person name="Spatafora J.W."/>
        </authorList>
    </citation>
    <scope>NUCLEOTIDE SEQUENCE</scope>
    <source>
        <strain evidence="16">RSA 2281</strain>
    </source>
</reference>
<proteinExistence type="inferred from homology"/>
<evidence type="ECO:0000256" key="2">
    <source>
        <dbReference type="ARBA" id="ARBA00011003"/>
    </source>
</evidence>
<feature type="domain" description="NOL9 C-terminal" evidence="15">
    <location>
        <begin position="754"/>
        <end position="798"/>
    </location>
</feature>
<gene>
    <name evidence="16" type="ORF">BDA99DRAFT_17788</name>
</gene>
<dbReference type="Pfam" id="PF24419">
    <property type="entry name" value="Cupin_NOL9"/>
    <property type="match status" value="1"/>
</dbReference>
<evidence type="ECO:0000256" key="8">
    <source>
        <dbReference type="ARBA" id="ARBA00022777"/>
    </source>
</evidence>
<feature type="compositionally biased region" description="Low complexity" evidence="12">
    <location>
        <begin position="599"/>
        <end position="608"/>
    </location>
</feature>
<feature type="region of interest" description="Disordered" evidence="12">
    <location>
        <begin position="713"/>
        <end position="753"/>
    </location>
</feature>
<keyword evidence="7" id="KW-0547">Nucleotide-binding</keyword>
<dbReference type="Pfam" id="PF25467">
    <property type="entry name" value="NOL9_C"/>
    <property type="match status" value="1"/>
</dbReference>
<dbReference type="GO" id="GO:0005524">
    <property type="term" value="F:ATP binding"/>
    <property type="evidence" value="ECO:0007669"/>
    <property type="project" value="UniProtKB-KW"/>
</dbReference>
<reference evidence="16" key="2">
    <citation type="submission" date="2023-02" db="EMBL/GenBank/DDBJ databases">
        <authorList>
            <consortium name="DOE Joint Genome Institute"/>
            <person name="Mondo S.J."/>
            <person name="Chang Y."/>
            <person name="Wang Y."/>
            <person name="Ahrendt S."/>
            <person name="Andreopoulos W."/>
            <person name="Barry K."/>
            <person name="Beard J."/>
            <person name="Benny G.L."/>
            <person name="Blankenship S."/>
            <person name="Bonito G."/>
            <person name="Cuomo C."/>
            <person name="Desiro A."/>
            <person name="Gervers K.A."/>
            <person name="Hundley H."/>
            <person name="Kuo A."/>
            <person name="LaButti K."/>
            <person name="Lang B.F."/>
            <person name="Lipzen A."/>
            <person name="O'Donnell K."/>
            <person name="Pangilinan J."/>
            <person name="Reynolds N."/>
            <person name="Sandor L."/>
            <person name="Smith M.W."/>
            <person name="Tsang A."/>
            <person name="Grigoriev I.V."/>
            <person name="Stajich J.E."/>
            <person name="Spatafora J.W."/>
        </authorList>
    </citation>
    <scope>NUCLEOTIDE SEQUENCE</scope>
    <source>
        <strain evidence="16">RSA 2281</strain>
    </source>
</reference>
<feature type="compositionally biased region" description="Low complexity" evidence="12">
    <location>
        <begin position="70"/>
        <end position="82"/>
    </location>
</feature>
<evidence type="ECO:0000259" key="14">
    <source>
        <dbReference type="Pfam" id="PF24419"/>
    </source>
</evidence>
<keyword evidence="5" id="KW-0698">rRNA processing</keyword>
<feature type="compositionally biased region" description="Low complexity" evidence="12">
    <location>
        <begin position="102"/>
        <end position="131"/>
    </location>
</feature>
<evidence type="ECO:0000259" key="15">
    <source>
        <dbReference type="Pfam" id="PF25467"/>
    </source>
</evidence>
<evidence type="ECO:0000256" key="9">
    <source>
        <dbReference type="ARBA" id="ARBA00022840"/>
    </source>
</evidence>
<dbReference type="InterPro" id="IPR032319">
    <property type="entry name" value="CLP1_P"/>
</dbReference>
<evidence type="ECO:0000256" key="3">
    <source>
        <dbReference type="ARBA" id="ARBA00018706"/>
    </source>
</evidence>
<comment type="similarity">
    <text evidence="2">Belongs to the Clp1 family. NOL9/GRC3 subfamily.</text>
</comment>
<protein>
    <recommendedName>
        <fullName evidence="4">Polynucleotide 5'-hydroxyl-kinase GRC3</fullName>
    </recommendedName>
    <alternativeName>
        <fullName evidence="11">Polynucleotide 5'-hydroxyl-kinase NOL9</fullName>
    </alternativeName>
    <alternativeName>
        <fullName evidence="3">Polynucleotide 5'-hydroxyl-kinase grc3</fullName>
    </alternativeName>
</protein>
<dbReference type="AlphaFoldDB" id="A0AAD5KDF7"/>
<dbReference type="EMBL" id="JAIXMP010000001">
    <property type="protein sequence ID" value="KAI9278871.1"/>
    <property type="molecule type" value="Genomic_DNA"/>
</dbReference>
<dbReference type="InterPro" id="IPR057573">
    <property type="entry name" value="NOL9_N"/>
</dbReference>
<feature type="domain" description="NOL9 N-terminal" evidence="14">
    <location>
        <begin position="225"/>
        <end position="319"/>
    </location>
</feature>
<dbReference type="Gene3D" id="3.40.50.300">
    <property type="entry name" value="P-loop containing nucleotide triphosphate hydrolases"/>
    <property type="match status" value="1"/>
</dbReference>
<dbReference type="PANTHER" id="PTHR12755">
    <property type="entry name" value="CLEAVAGE/POLYADENYLATION FACTOR IA SUBUNIT CLP1P"/>
    <property type="match status" value="1"/>
</dbReference>
<evidence type="ECO:0000256" key="5">
    <source>
        <dbReference type="ARBA" id="ARBA00022552"/>
    </source>
</evidence>
<sequence length="849" mass="93717">MNHKRKRSIDEDTISNDGNNLFNTLQKMKVTLAKQVQSVIINDKTTVVPNKNSVTEIPTKTFKKKKQDPQQRQKQQQQQQQKSSLKPLSAIAARKAAAAVAAVASDTSTPEAQTPSPTTTSTTTSTTAATTNRHIYTTQKQTNNPPVKSTPLPLPSCTNNNNNKNSTPNMTPASSASNSPSNSVLGIKTFKRREPRFLFKDQNLVSIFEPSKTNVQCITLDVEPCLIIGLKNGEKIVFAGKALVAPLSGSVSIMGSVLHASSTDRTLHLYPAYSPKTHALLAIHSPNTNEISPLIQRTSKLQIPTNDTIQSIVKKMKQSSSGLENIFLVMGMQWCGLDDMEDLAEVPRGIWQLQMPKTDDKEEEEQNPKTLLKSIPGFQPLFSVVPDIKALNISPAWENQVQKAYKTEQERQSPMVGLICGNKDMGKSTFARYLTNVLLNKHKRIAYLETDVGQSEFTPPGVVSLHIIDTPVMGPPYTHQHLSPLHSHYIGSLSSNNNPGHYLDSVSHLIHVYKTQFSTMNFEKDEDRVPLIINTQGWINGLGYDLLLSITQQAEPTNVFIMYSPQLDPIKNLPPTFATTISRSEESQRQGQQEEENPTSSSSSTSLSTPHFHYLECGVDLLAPTAKSFSATSSRELAMVSYLHQDLHTFGCQLGEPWWNFQTRMVDKLPWVLDWRKGLVDGVWFLTEDVPQSQMLHALNGTLVALVGRSSMEDHGGEHEQSPPSNVTEGSSNGQTVPPLYFGPSQNPPPTPSKTKCYGLAVIRAIDPNHHAFHVLTPLPLSLLKKVSSIVKGNIALPVSTLLDQHNGNGNGIARQPWNKVPYLEKSGNVNGIGAIATKKRRIHVRKHT</sequence>
<accession>A0AAD5KDF7</accession>
<evidence type="ECO:0000256" key="4">
    <source>
        <dbReference type="ARBA" id="ARBA00019824"/>
    </source>
</evidence>
<dbReference type="InterPro" id="IPR045116">
    <property type="entry name" value="Clp1/Grc3"/>
</dbReference>
<dbReference type="GO" id="GO:0051731">
    <property type="term" value="F:polynucleotide 5'-hydroxyl-kinase activity"/>
    <property type="evidence" value="ECO:0007669"/>
    <property type="project" value="InterPro"/>
</dbReference>
<comment type="caution">
    <text evidence="16">The sequence shown here is derived from an EMBL/GenBank/DDBJ whole genome shotgun (WGS) entry which is preliminary data.</text>
</comment>
<keyword evidence="6" id="KW-0808">Transferase</keyword>
<evidence type="ECO:0000259" key="13">
    <source>
        <dbReference type="Pfam" id="PF16575"/>
    </source>
</evidence>
<evidence type="ECO:0000256" key="12">
    <source>
        <dbReference type="SAM" id="MobiDB-lite"/>
    </source>
</evidence>
<evidence type="ECO:0000256" key="6">
    <source>
        <dbReference type="ARBA" id="ARBA00022679"/>
    </source>
</evidence>
<feature type="compositionally biased region" description="Polar residues" evidence="12">
    <location>
        <begin position="132"/>
        <end position="147"/>
    </location>
</feature>
<evidence type="ECO:0000313" key="16">
    <source>
        <dbReference type="EMBL" id="KAI9278871.1"/>
    </source>
</evidence>
<organism evidence="16 17">
    <name type="scientific">Phascolomyces articulosus</name>
    <dbReference type="NCBI Taxonomy" id="60185"/>
    <lineage>
        <taxon>Eukaryota</taxon>
        <taxon>Fungi</taxon>
        <taxon>Fungi incertae sedis</taxon>
        <taxon>Mucoromycota</taxon>
        <taxon>Mucoromycotina</taxon>
        <taxon>Mucoromycetes</taxon>
        <taxon>Mucorales</taxon>
        <taxon>Lichtheimiaceae</taxon>
        <taxon>Phascolomyces</taxon>
    </lineage>
</organism>
<feature type="compositionally biased region" description="Low complexity" evidence="12">
    <location>
        <begin position="155"/>
        <end position="183"/>
    </location>
</feature>
<dbReference type="Proteomes" id="UP001209540">
    <property type="component" value="Unassembled WGS sequence"/>
</dbReference>
<dbReference type="PANTHER" id="PTHR12755:SF3">
    <property type="entry name" value="POLYNUCLEOTIDE 5'-HYDROXYL-KINASE NOL9"/>
    <property type="match status" value="1"/>
</dbReference>
<dbReference type="Pfam" id="PF16575">
    <property type="entry name" value="CLP1_P"/>
    <property type="match status" value="1"/>
</dbReference>
<feature type="domain" description="Clp1 P-loop" evidence="13">
    <location>
        <begin position="421"/>
        <end position="594"/>
    </location>
</feature>
<keyword evidence="10" id="KW-0539">Nucleus</keyword>
<dbReference type="InterPro" id="IPR057570">
    <property type="entry name" value="NOL9_C"/>
</dbReference>
<evidence type="ECO:0000256" key="10">
    <source>
        <dbReference type="ARBA" id="ARBA00023242"/>
    </source>
</evidence>
<evidence type="ECO:0000256" key="11">
    <source>
        <dbReference type="ARBA" id="ARBA00071212"/>
    </source>
</evidence>
<name>A0AAD5KDF7_9FUNG</name>
<evidence type="ECO:0000313" key="17">
    <source>
        <dbReference type="Proteomes" id="UP001209540"/>
    </source>
</evidence>
<dbReference type="GO" id="GO:0000448">
    <property type="term" value="P:cleavage in ITS2 between 5.8S rRNA and LSU-rRNA of tricistronic rRNA transcript (SSU-rRNA, 5.8S rRNA, LSU-rRNA)"/>
    <property type="evidence" value="ECO:0007669"/>
    <property type="project" value="TreeGrafter"/>
</dbReference>
<evidence type="ECO:0000256" key="1">
    <source>
        <dbReference type="ARBA" id="ARBA00004604"/>
    </source>
</evidence>
<feature type="region of interest" description="Disordered" evidence="12">
    <location>
        <begin position="581"/>
        <end position="608"/>
    </location>
</feature>
<keyword evidence="9" id="KW-0067">ATP-binding</keyword>
<dbReference type="GO" id="GO:0005730">
    <property type="term" value="C:nucleolus"/>
    <property type="evidence" value="ECO:0007669"/>
    <property type="project" value="UniProtKB-SubCell"/>
</dbReference>
<dbReference type="InterPro" id="IPR027417">
    <property type="entry name" value="P-loop_NTPase"/>
</dbReference>